<dbReference type="InterPro" id="IPR000674">
    <property type="entry name" value="Ald_Oxase/Xan_DH_a/b"/>
</dbReference>
<evidence type="ECO:0000256" key="3">
    <source>
        <dbReference type="SAM" id="MobiDB-lite"/>
    </source>
</evidence>
<feature type="region of interest" description="Disordered" evidence="3">
    <location>
        <begin position="1"/>
        <end position="23"/>
    </location>
</feature>
<accession>A0ABU8KNS3</accession>
<dbReference type="Gene3D" id="3.30.365.10">
    <property type="entry name" value="Aldehyde oxidase/xanthine dehydrogenase, molybdopterin binding domain"/>
    <property type="match status" value="4"/>
</dbReference>
<organism evidence="5 6">
    <name type="scientific">Mesorhizobium argentiipisi</name>
    <dbReference type="NCBI Taxonomy" id="3015175"/>
    <lineage>
        <taxon>Bacteria</taxon>
        <taxon>Pseudomonadati</taxon>
        <taxon>Pseudomonadota</taxon>
        <taxon>Alphaproteobacteria</taxon>
        <taxon>Hyphomicrobiales</taxon>
        <taxon>Phyllobacteriaceae</taxon>
        <taxon>Mesorhizobium</taxon>
    </lineage>
</organism>
<feature type="compositionally biased region" description="Basic and acidic residues" evidence="3">
    <location>
        <begin position="1"/>
        <end position="10"/>
    </location>
</feature>
<dbReference type="InterPro" id="IPR016208">
    <property type="entry name" value="Ald_Oxase/xanthine_DH-like"/>
</dbReference>
<sequence>MDNQARKPDLHSPVAEGPSVGRPVRRLEDERLLRGGSRYVSDLIATSDALRVKILRSPHAHARILAVDATAARAMPGVVAVLMADDLAGIGDLPCDWEAPGMIGVPLHPVLARDRARYVGEPIAAVAAESANAAENALAAIEVSYEVLPAVAEQEAAIEPGAAQLHDALPNNIGYQFRREGGHVDRALADAEVVVRRRLTNNRVAPAPLEGRVVLSEFALASGRLVHHTSSQLPHVHARSLGACLGLPLHKLRLVAPDIGGGFGAKLCFYAEDVICAVLSMRTGRACAWAEARGESFLATTHGRDQVQYAEIAARRDGRITGFRSRVVADLGAYAIGMGPGVPAINTGYGVSGPYDIPNVATEVVGVFTNRTPTGPYRGAGHPEATFLLERMMDELARELAMDPAEVRRVNFVPPSAMPHRMPTGWTLDSGDYAANLDAALDLAGYRKLRERQANLRAEGRFLGIGLATFSESSAVGPSIGMGAVGFWRAGHESARVVVNADGSATVFSGAMSTGQGHATSLAQIAADVLGLAPNEVEVVQGDTQAVPFGTGTFNSRSMAIGGTAVHMAAGRLLEKARKIAAHQLQRRPADLTFEHGVFRASDGLGVIAAAAHTGKKVEDRIVHAVFRRRLGMELPPSDREAETLTLADVARDAHLGLDLPMGTAPGLDETEFFDPVDMPFAYGTHIAVVEVDLETGQVALLRHVVVDDCGRIINPLLVEGQVHGGAAQGVGQALMESMVYGMGGEPMVAGFSEYAMPRAADLPSFETGHTEVPTKLNPLGAKGVGEGATIGATPAVVNAVLDALAPVGVTEVAMPMTPMHVWRAIERAQEGRGSLVRETGAEPSSPGGSQAGAFILLGQAAKGGDDA</sequence>
<reference evidence="5 6" key="1">
    <citation type="submission" date="2022-12" db="EMBL/GenBank/DDBJ databases">
        <authorList>
            <person name="Muema E."/>
        </authorList>
    </citation>
    <scope>NUCLEOTIDE SEQUENCE [LARGE SCALE GENOMIC DNA]</scope>
    <source>
        <strain evidence="6">1330</strain>
    </source>
</reference>
<name>A0ABU8KNS3_9HYPH</name>
<dbReference type="SMART" id="SM01008">
    <property type="entry name" value="Ald_Xan_dh_C"/>
    <property type="match status" value="1"/>
</dbReference>
<dbReference type="InterPro" id="IPR037165">
    <property type="entry name" value="AldOxase/xan_DH_Mopterin-bd_sf"/>
</dbReference>
<dbReference type="InterPro" id="IPR008274">
    <property type="entry name" value="AldOxase/xan_DH_MoCoBD1"/>
</dbReference>
<evidence type="ECO:0000313" key="5">
    <source>
        <dbReference type="EMBL" id="MEI9406444.1"/>
    </source>
</evidence>
<dbReference type="SUPFAM" id="SSF56003">
    <property type="entry name" value="Molybdenum cofactor-binding domain"/>
    <property type="match status" value="1"/>
</dbReference>
<dbReference type="InterPro" id="IPR036856">
    <property type="entry name" value="Ald_Oxase/Xan_DH_a/b_sf"/>
</dbReference>
<dbReference type="Gene3D" id="3.90.1170.50">
    <property type="entry name" value="Aldehyde oxidase/xanthine dehydrogenase, a/b hammerhead"/>
    <property type="match status" value="1"/>
</dbReference>
<dbReference type="Pfam" id="PF02738">
    <property type="entry name" value="MoCoBD_1"/>
    <property type="match status" value="1"/>
</dbReference>
<keyword evidence="2" id="KW-0560">Oxidoreductase</keyword>
<dbReference type="EMBL" id="JAPYKO010000036">
    <property type="protein sequence ID" value="MEI9406444.1"/>
    <property type="molecule type" value="Genomic_DNA"/>
</dbReference>
<evidence type="ECO:0000259" key="4">
    <source>
        <dbReference type="SMART" id="SM01008"/>
    </source>
</evidence>
<comment type="caution">
    <text evidence="5">The sequence shown here is derived from an EMBL/GenBank/DDBJ whole genome shotgun (WGS) entry which is preliminary data.</text>
</comment>
<dbReference type="InterPro" id="IPR046867">
    <property type="entry name" value="AldOxase/xan_DH_MoCoBD2"/>
</dbReference>
<dbReference type="Pfam" id="PF20256">
    <property type="entry name" value="MoCoBD_2"/>
    <property type="match status" value="1"/>
</dbReference>
<dbReference type="SUPFAM" id="SSF54665">
    <property type="entry name" value="CO dehydrogenase molybdoprotein N-domain-like"/>
    <property type="match status" value="1"/>
</dbReference>
<feature type="domain" description="Aldehyde oxidase/xanthine dehydrogenase a/b hammerhead" evidence="4">
    <location>
        <begin position="34"/>
        <end position="149"/>
    </location>
</feature>
<gene>
    <name evidence="5" type="ORF">O7A05_30435</name>
</gene>
<dbReference type="Proteomes" id="UP001366503">
    <property type="component" value="Unassembled WGS sequence"/>
</dbReference>
<dbReference type="Pfam" id="PF01315">
    <property type="entry name" value="Ald_Xan_dh_C"/>
    <property type="match status" value="1"/>
</dbReference>
<evidence type="ECO:0000256" key="2">
    <source>
        <dbReference type="ARBA" id="ARBA00023002"/>
    </source>
</evidence>
<feature type="region of interest" description="Disordered" evidence="3">
    <location>
        <begin position="834"/>
        <end position="868"/>
    </location>
</feature>
<keyword evidence="1" id="KW-0500">Molybdenum</keyword>
<protein>
    <submittedName>
        <fullName evidence="5">Xanthine dehydrogenase family protein molybdopterin-binding subunit</fullName>
    </submittedName>
</protein>
<evidence type="ECO:0000256" key="1">
    <source>
        <dbReference type="ARBA" id="ARBA00022505"/>
    </source>
</evidence>
<dbReference type="PANTHER" id="PTHR11908:SF132">
    <property type="entry name" value="ALDEHYDE OXIDASE 1-RELATED"/>
    <property type="match status" value="1"/>
</dbReference>
<dbReference type="PANTHER" id="PTHR11908">
    <property type="entry name" value="XANTHINE DEHYDROGENASE"/>
    <property type="match status" value="1"/>
</dbReference>
<dbReference type="RefSeq" id="WP_337096934.1">
    <property type="nucleotide sequence ID" value="NZ_JAPYKO010000036.1"/>
</dbReference>
<keyword evidence="6" id="KW-1185">Reference proteome</keyword>
<proteinExistence type="predicted"/>
<evidence type="ECO:0000313" key="6">
    <source>
        <dbReference type="Proteomes" id="UP001366503"/>
    </source>
</evidence>